<dbReference type="GeneID" id="44790183"/>
<keyword evidence="3" id="KW-0687">Ribonucleoprotein</keyword>
<dbReference type="PROSITE" id="PS50159">
    <property type="entry name" value="RIBOSOMAL_S13_2"/>
    <property type="match status" value="1"/>
</dbReference>
<dbReference type="GO" id="GO:0006412">
    <property type="term" value="P:translation"/>
    <property type="evidence" value="ECO:0007669"/>
    <property type="project" value="InterPro"/>
</dbReference>
<geneLocation type="mitochondrion" evidence="4"/>
<accession>A0A6H2U284</accession>
<evidence type="ECO:0000256" key="2">
    <source>
        <dbReference type="ARBA" id="ARBA00022980"/>
    </source>
</evidence>
<dbReference type="PIRSF" id="PIRSF002134">
    <property type="entry name" value="Ribosomal_S13"/>
    <property type="match status" value="1"/>
</dbReference>
<name>A0A6H2U284_9EUKA</name>
<dbReference type="AlphaFoldDB" id="A0A6H2U284"/>
<dbReference type="Gene3D" id="4.10.910.10">
    <property type="entry name" value="30s ribosomal protein s13, domain 2"/>
    <property type="match status" value="1"/>
</dbReference>
<evidence type="ECO:0000313" key="4">
    <source>
        <dbReference type="EMBL" id="QID02685.1"/>
    </source>
</evidence>
<dbReference type="EMBL" id="MG832660">
    <property type="protein sequence ID" value="QID02685.1"/>
    <property type="molecule type" value="Genomic_DNA"/>
</dbReference>
<dbReference type="RefSeq" id="YP_009734642.1">
    <property type="nucleotide sequence ID" value="NC_046408.1"/>
</dbReference>
<dbReference type="InterPro" id="IPR010979">
    <property type="entry name" value="Ribosomal_uS13-like_H2TH"/>
</dbReference>
<dbReference type="SUPFAM" id="SSF46946">
    <property type="entry name" value="S13-like H2TH domain"/>
    <property type="match status" value="1"/>
</dbReference>
<organism evidence="4">
    <name type="scientific">Sphaerothecum destruens</name>
    <dbReference type="NCBI Taxonomy" id="42893"/>
    <lineage>
        <taxon>Eukaryota</taxon>
        <taxon>Ichthyosporea</taxon>
        <taxon>Dermocystida</taxon>
        <taxon>Sphaerothecum</taxon>
    </lineage>
</organism>
<sequence length="107" mass="12877">MYRKGDYFDKFKGVGINKVRLIKDELGLNRKFWDRDVVEREVLEYIDYFMLGRKDINEWLDMEISKNISKKVKIKSYQGIRYSKGYPIYCQNVRNNGIIAKKLNNIK</sequence>
<dbReference type="GO" id="GO:0003735">
    <property type="term" value="F:structural constituent of ribosome"/>
    <property type="evidence" value="ECO:0007669"/>
    <property type="project" value="InterPro"/>
</dbReference>
<dbReference type="GO" id="GO:0005840">
    <property type="term" value="C:ribosome"/>
    <property type="evidence" value="ECO:0007669"/>
    <property type="project" value="UniProtKB-KW"/>
</dbReference>
<evidence type="ECO:0000256" key="3">
    <source>
        <dbReference type="ARBA" id="ARBA00023274"/>
    </source>
</evidence>
<keyword evidence="4" id="KW-0496">Mitochondrion</keyword>
<evidence type="ECO:0000256" key="1">
    <source>
        <dbReference type="ARBA" id="ARBA00008080"/>
    </source>
</evidence>
<keyword evidence="2 4" id="KW-0689">Ribosomal protein</keyword>
<dbReference type="GO" id="GO:1990904">
    <property type="term" value="C:ribonucleoprotein complex"/>
    <property type="evidence" value="ECO:0007669"/>
    <property type="project" value="UniProtKB-KW"/>
</dbReference>
<protein>
    <submittedName>
        <fullName evidence="4">Ribosomal protein S13</fullName>
    </submittedName>
</protein>
<comment type="similarity">
    <text evidence="1">Belongs to the universal ribosomal protein uS13 family.</text>
</comment>
<reference evidence="4" key="1">
    <citation type="journal article" date="2020" name="Parasit. Vectors">
        <title>The complete mitochondrial genome of a parasite at the animal-fungal boundary.</title>
        <authorList>
            <person name="Sana S."/>
            <person name="Hardouin E.A."/>
            <person name="Paley R."/>
            <person name="Zhang T."/>
            <person name="Andreou D."/>
        </authorList>
    </citation>
    <scope>NUCLEOTIDE SEQUENCE</scope>
</reference>
<dbReference type="GO" id="GO:0003723">
    <property type="term" value="F:RNA binding"/>
    <property type="evidence" value="ECO:0007669"/>
    <property type="project" value="InterPro"/>
</dbReference>
<dbReference type="InterPro" id="IPR001892">
    <property type="entry name" value="Ribosomal_uS13"/>
</dbReference>
<dbReference type="InterPro" id="IPR027437">
    <property type="entry name" value="Rbsml_uS13_C"/>
</dbReference>
<proteinExistence type="inferred from homology"/>
<gene>
    <name evidence="4" type="primary">rps13</name>
</gene>